<keyword evidence="2" id="KW-1185">Reference proteome</keyword>
<dbReference type="GeneID" id="92072834"/>
<gene>
    <name evidence="1" type="ORF">PG986_003550</name>
</gene>
<dbReference type="EMBL" id="JAQQWE010000002">
    <property type="protein sequence ID" value="KAK7962725.1"/>
    <property type="molecule type" value="Genomic_DNA"/>
</dbReference>
<comment type="caution">
    <text evidence="1">The sequence shown here is derived from an EMBL/GenBank/DDBJ whole genome shotgun (WGS) entry which is preliminary data.</text>
</comment>
<dbReference type="RefSeq" id="XP_066704836.1">
    <property type="nucleotide sequence ID" value="XM_066839772.1"/>
</dbReference>
<proteinExistence type="predicted"/>
<reference evidence="1 2" key="1">
    <citation type="submission" date="2023-01" db="EMBL/GenBank/DDBJ databases">
        <title>Analysis of 21 Apiospora genomes using comparative genomics revels a genus with tremendous synthesis potential of carbohydrate active enzymes and secondary metabolites.</title>
        <authorList>
            <person name="Sorensen T."/>
        </authorList>
    </citation>
    <scope>NUCLEOTIDE SEQUENCE [LARGE SCALE GENOMIC DNA]</scope>
    <source>
        <strain evidence="1 2">CBS 24483</strain>
    </source>
</reference>
<accession>A0ABR1QS65</accession>
<evidence type="ECO:0000313" key="2">
    <source>
        <dbReference type="Proteomes" id="UP001391051"/>
    </source>
</evidence>
<evidence type="ECO:0000313" key="1">
    <source>
        <dbReference type="EMBL" id="KAK7962725.1"/>
    </source>
</evidence>
<sequence length="72" mass="7382">MAAEQMLKATGIIGSDNLTVQFQNGLSPGCVPTLRATAATTAGGIAISDRAPQSAYLHPDEVRIIPAGLAVY</sequence>
<protein>
    <submittedName>
        <fullName evidence="1">Uncharacterized protein</fullName>
    </submittedName>
</protein>
<organism evidence="1 2">
    <name type="scientific">Apiospora aurea</name>
    <dbReference type="NCBI Taxonomy" id="335848"/>
    <lineage>
        <taxon>Eukaryota</taxon>
        <taxon>Fungi</taxon>
        <taxon>Dikarya</taxon>
        <taxon>Ascomycota</taxon>
        <taxon>Pezizomycotina</taxon>
        <taxon>Sordariomycetes</taxon>
        <taxon>Xylariomycetidae</taxon>
        <taxon>Amphisphaeriales</taxon>
        <taxon>Apiosporaceae</taxon>
        <taxon>Apiospora</taxon>
    </lineage>
</organism>
<dbReference type="Proteomes" id="UP001391051">
    <property type="component" value="Unassembled WGS sequence"/>
</dbReference>
<name>A0ABR1QS65_9PEZI</name>